<dbReference type="InterPro" id="IPR014710">
    <property type="entry name" value="RmlC-like_jellyroll"/>
</dbReference>
<name>A0A119CZT1_SHEFR</name>
<dbReference type="InterPro" id="IPR015392">
    <property type="entry name" value="TehB/YeaR-like_dom"/>
</dbReference>
<proteinExistence type="predicted"/>
<accession>A0A119CZT1</accession>
<dbReference type="SUPFAM" id="SSF51197">
    <property type="entry name" value="Clavaminate synthase-like"/>
    <property type="match status" value="1"/>
</dbReference>
<dbReference type="Proteomes" id="UP000055702">
    <property type="component" value="Unassembled WGS sequence"/>
</dbReference>
<dbReference type="EMBL" id="LRDC01000018">
    <property type="protein sequence ID" value="KVX01837.1"/>
    <property type="molecule type" value="Genomic_DNA"/>
</dbReference>
<feature type="domain" description="TehB/YeaR-like" evidence="1">
    <location>
        <begin position="16"/>
        <end position="96"/>
    </location>
</feature>
<evidence type="ECO:0000313" key="3">
    <source>
        <dbReference type="Proteomes" id="UP000055702"/>
    </source>
</evidence>
<sequence length="116" mass="13508">MNKENNVIPADFVNYKTTFLMNKENIPKLFLFEHNTKAGVYGRICVTVGELRFFGFKERRGAIEQELIVKAGSVAISPPEYWHKVELMTEDTEFKVEFFAQQDSQIVKENLSERNE</sequence>
<evidence type="ECO:0000259" key="1">
    <source>
        <dbReference type="Pfam" id="PF09313"/>
    </source>
</evidence>
<dbReference type="AlphaFoldDB" id="A0A119CZT1"/>
<dbReference type="RefSeq" id="WP_059745734.1">
    <property type="nucleotide sequence ID" value="NZ_JBOZOX010000007.1"/>
</dbReference>
<dbReference type="Gene3D" id="2.60.120.10">
    <property type="entry name" value="Jelly Rolls"/>
    <property type="match status" value="1"/>
</dbReference>
<dbReference type="Pfam" id="PF09313">
    <property type="entry name" value="TehB-like"/>
    <property type="match status" value="1"/>
</dbReference>
<organism evidence="2">
    <name type="scientific">Shewanella frigidimarina</name>
    <dbReference type="NCBI Taxonomy" id="56812"/>
    <lineage>
        <taxon>Bacteria</taxon>
        <taxon>Pseudomonadati</taxon>
        <taxon>Pseudomonadota</taxon>
        <taxon>Gammaproteobacteria</taxon>
        <taxon>Alteromonadales</taxon>
        <taxon>Shewanellaceae</taxon>
        <taxon>Shewanella</taxon>
    </lineage>
</organism>
<reference evidence="2 3" key="1">
    <citation type="submission" date="2016-01" db="EMBL/GenBank/DDBJ databases">
        <title>Draft genome of the antarctic isolate Shewanella frigidimarina Ag06-30.</title>
        <authorList>
            <person name="Parmeciano Di Noto G."/>
            <person name="Vazquez S."/>
            <person name="Mac Cormack W."/>
            <person name="Iriarte A."/>
            <person name="Quiroga C."/>
        </authorList>
    </citation>
    <scope>NUCLEOTIDE SEQUENCE [LARGE SCALE GENOMIC DNA]</scope>
    <source>
        <strain evidence="2 3">Ag06-30</strain>
    </source>
</reference>
<comment type="caution">
    <text evidence="2">The sequence shown here is derived from an EMBL/GenBank/DDBJ whole genome shotgun (WGS) entry which is preliminary data.</text>
</comment>
<gene>
    <name evidence="2" type="ORF">AWJ07_04460</name>
</gene>
<evidence type="ECO:0000313" key="2">
    <source>
        <dbReference type="EMBL" id="KVX01837.1"/>
    </source>
</evidence>
<protein>
    <submittedName>
        <fullName evidence="2">Cytoplasmic protein</fullName>
    </submittedName>
</protein>